<proteinExistence type="predicted"/>
<dbReference type="InterPro" id="IPR004182">
    <property type="entry name" value="GRAM"/>
</dbReference>
<sequence length="198" mass="21788">MSQDLDDTDVIQLLSFVLEPSPSSSSISATSGSQTKPAADFDLPATGAERAFQELFSLPVSEVPLPDWKSGRKCVLIDKEKSITSSLAHGKMYLTKSFLCFENSRNPEEHINIPLSEITRLIKAKPFSWMPGSGMSLEITVKDKDKPYIFGGILHRDAVYKSIIKTAKDAHLDWALDVSANKTRSVLSLSSLRAAEDQ</sequence>
<name>A0A2R2MQL2_LINAN</name>
<dbReference type="InterPro" id="IPR037847">
    <property type="entry name" value="GRAMDC4"/>
</dbReference>
<evidence type="ECO:0000256" key="1">
    <source>
        <dbReference type="SAM" id="MobiDB-lite"/>
    </source>
</evidence>
<reference evidence="4" key="1">
    <citation type="submission" date="2025-08" db="UniProtKB">
        <authorList>
            <consortium name="RefSeq"/>
        </authorList>
    </citation>
    <scope>IDENTIFICATION</scope>
    <source>
        <tissue evidence="4">Gonads</tissue>
    </source>
</reference>
<dbReference type="GO" id="GO:0034164">
    <property type="term" value="P:negative regulation of toll-like receptor 9 signaling pathway"/>
    <property type="evidence" value="ECO:0007669"/>
    <property type="project" value="TreeGrafter"/>
</dbReference>
<feature type="region of interest" description="Disordered" evidence="1">
    <location>
        <begin position="21"/>
        <end position="40"/>
    </location>
</feature>
<dbReference type="Gene3D" id="2.30.29.30">
    <property type="entry name" value="Pleckstrin-homology domain (PH domain)/Phosphotyrosine-binding domain (PTB)"/>
    <property type="match status" value="1"/>
</dbReference>
<dbReference type="OrthoDB" id="1708389at2759"/>
<evidence type="ECO:0000259" key="2">
    <source>
        <dbReference type="SMART" id="SM00568"/>
    </source>
</evidence>
<dbReference type="GeneID" id="112042339"/>
<dbReference type="InParanoid" id="A0A2R2MQL2"/>
<organism evidence="3 4">
    <name type="scientific">Lingula anatina</name>
    <name type="common">Brachiopod</name>
    <name type="synonym">Lingula unguis</name>
    <dbReference type="NCBI Taxonomy" id="7574"/>
    <lineage>
        <taxon>Eukaryota</taxon>
        <taxon>Metazoa</taxon>
        <taxon>Spiralia</taxon>
        <taxon>Lophotrochozoa</taxon>
        <taxon>Brachiopoda</taxon>
        <taxon>Linguliformea</taxon>
        <taxon>Lingulata</taxon>
        <taxon>Lingulida</taxon>
        <taxon>Linguloidea</taxon>
        <taxon>Lingulidae</taxon>
        <taxon>Lingula</taxon>
    </lineage>
</organism>
<feature type="domain" description="GRAM" evidence="2">
    <location>
        <begin position="50"/>
        <end position="125"/>
    </location>
</feature>
<dbReference type="Pfam" id="PF02893">
    <property type="entry name" value="GRAM"/>
    <property type="match status" value="1"/>
</dbReference>
<dbReference type="GO" id="GO:0006915">
    <property type="term" value="P:apoptotic process"/>
    <property type="evidence" value="ECO:0007669"/>
    <property type="project" value="InterPro"/>
</dbReference>
<evidence type="ECO:0000313" key="3">
    <source>
        <dbReference type="Proteomes" id="UP000085678"/>
    </source>
</evidence>
<gene>
    <name evidence="4" type="primary">LOC112042339</name>
</gene>
<feature type="compositionally biased region" description="Low complexity" evidence="1">
    <location>
        <begin position="21"/>
        <end position="33"/>
    </location>
</feature>
<dbReference type="RefSeq" id="XP_023932535.1">
    <property type="nucleotide sequence ID" value="XM_024076767.1"/>
</dbReference>
<dbReference type="KEGG" id="lak:112042339"/>
<protein>
    <submittedName>
        <fullName evidence="4">GRAM domain-containing protein 4-like</fullName>
    </submittedName>
</protein>
<dbReference type="Proteomes" id="UP000085678">
    <property type="component" value="Unplaced"/>
</dbReference>
<dbReference type="AlphaFoldDB" id="A0A2R2MQL2"/>
<dbReference type="PANTHER" id="PTHR37402:SF1">
    <property type="entry name" value="GRAM DOMAIN-CONTAINING PROTEIN 4"/>
    <property type="match status" value="1"/>
</dbReference>
<dbReference type="InterPro" id="IPR011993">
    <property type="entry name" value="PH-like_dom_sf"/>
</dbReference>
<dbReference type="SMART" id="SM00568">
    <property type="entry name" value="GRAM"/>
    <property type="match status" value="1"/>
</dbReference>
<evidence type="ECO:0000313" key="4">
    <source>
        <dbReference type="RefSeq" id="XP_023932535.1"/>
    </source>
</evidence>
<dbReference type="PANTHER" id="PTHR37402">
    <property type="entry name" value="GRAM DOMAIN-CONTAINING PROTEIN 4"/>
    <property type="match status" value="1"/>
</dbReference>
<keyword evidence="3" id="KW-1185">Reference proteome</keyword>
<accession>A0A2R2MQL2</accession>